<gene>
    <name evidence="3" type="ORF">ERS852420_01587</name>
</gene>
<name>A0A173SV52_9FIRM</name>
<dbReference type="PANTHER" id="PTHR30547:SF0">
    <property type="entry name" value="BLR8175 PROTEIN"/>
    <property type="match status" value="1"/>
</dbReference>
<dbReference type="Pfam" id="PF06250">
    <property type="entry name" value="YhcG_C"/>
    <property type="match status" value="1"/>
</dbReference>
<reference evidence="3 4" key="1">
    <citation type="submission" date="2015-09" db="EMBL/GenBank/DDBJ databases">
        <authorList>
            <consortium name="Pathogen Informatics"/>
        </authorList>
    </citation>
    <scope>NUCLEOTIDE SEQUENCE [LARGE SCALE GENOMIC DNA]</scope>
    <source>
        <strain evidence="3 4">2789STDY5608863</strain>
    </source>
</reference>
<feature type="domain" description="YhcG N-terminal" evidence="2">
    <location>
        <begin position="15"/>
        <end position="147"/>
    </location>
</feature>
<evidence type="ECO:0000259" key="2">
    <source>
        <dbReference type="Pfam" id="PF17761"/>
    </source>
</evidence>
<dbReference type="Gene3D" id="3.40.1350.10">
    <property type="match status" value="1"/>
</dbReference>
<dbReference type="PANTHER" id="PTHR30547">
    <property type="entry name" value="UNCHARACTERIZED PROTEIN YHCG-RELATED"/>
    <property type="match status" value="1"/>
</dbReference>
<dbReference type="GO" id="GO:0003676">
    <property type="term" value="F:nucleic acid binding"/>
    <property type="evidence" value="ECO:0007669"/>
    <property type="project" value="InterPro"/>
</dbReference>
<dbReference type="Proteomes" id="UP000095495">
    <property type="component" value="Unassembled WGS sequence"/>
</dbReference>
<evidence type="ECO:0000313" key="3">
    <source>
        <dbReference type="EMBL" id="CUM93028.1"/>
    </source>
</evidence>
<evidence type="ECO:0000259" key="1">
    <source>
        <dbReference type="Pfam" id="PF06250"/>
    </source>
</evidence>
<proteinExistence type="predicted"/>
<dbReference type="InterPro" id="IPR041527">
    <property type="entry name" value="YhcG_N"/>
</dbReference>
<dbReference type="InterPro" id="IPR009362">
    <property type="entry name" value="YhcG_C"/>
</dbReference>
<dbReference type="Pfam" id="PF17761">
    <property type="entry name" value="DUF1016_N"/>
    <property type="match status" value="1"/>
</dbReference>
<dbReference type="EMBL" id="CYXV01000006">
    <property type="protein sequence ID" value="CUM93028.1"/>
    <property type="molecule type" value="Genomic_DNA"/>
</dbReference>
<accession>A0A173SV52</accession>
<dbReference type="RefSeq" id="WP_156337542.1">
    <property type="nucleotide sequence ID" value="NZ_CYXV01000006.1"/>
</dbReference>
<sequence length="340" mass="39593">MLINNDEYLELFHKIIDCIKTSQYKVVVDANLTLLHRNWRIGTFINENNNWGTKFLDNLSKDIKSEFPDSTGYSVRNLRDMKKFASIFEEDDIDEYGLAGITWYHHKALMGKAKTKEAYIWYAEKTIQNGWSHNTLKMQLDYDLYSRQVETPKLQNFNGVLPSEQSELALQTMKDPYIFDFVRFREGMIERDIESELVANVRKLLLELGTGFAFVGEQYELNVGERDFYIDLLFYNFKLHCFVAVDLKTGEFTPEMAGKMNFYLSALDNEVKSELDNPSVGLILCKNENRLVAEYALKDMTKPIGVSEYKLFDDLPNELQEALPTAEDIEARIIKKYECE</sequence>
<organism evidence="3 4">
    <name type="scientific">Roseburia faecis</name>
    <dbReference type="NCBI Taxonomy" id="301302"/>
    <lineage>
        <taxon>Bacteria</taxon>
        <taxon>Bacillati</taxon>
        <taxon>Bacillota</taxon>
        <taxon>Clostridia</taxon>
        <taxon>Lachnospirales</taxon>
        <taxon>Lachnospiraceae</taxon>
        <taxon>Roseburia</taxon>
    </lineage>
</organism>
<dbReference type="InterPro" id="IPR011856">
    <property type="entry name" value="tRNA_endonuc-like_dom_sf"/>
</dbReference>
<feature type="domain" description="YhcG PDDEXK nuclease" evidence="1">
    <location>
        <begin position="171"/>
        <end position="324"/>
    </location>
</feature>
<dbReference type="InterPro" id="IPR053148">
    <property type="entry name" value="PD-DEXK-like_domain"/>
</dbReference>
<protein>
    <submittedName>
        <fullName evidence="3">Uncharacterized conserved protein</fullName>
    </submittedName>
</protein>
<dbReference type="AlphaFoldDB" id="A0A173SV52"/>
<evidence type="ECO:0000313" key="4">
    <source>
        <dbReference type="Proteomes" id="UP000095495"/>
    </source>
</evidence>